<gene>
    <name evidence="1" type="ORF">GA0061098_10617</name>
</gene>
<organism evidence="1 2">
    <name type="scientific">Bradyrhizobium shewense</name>
    <dbReference type="NCBI Taxonomy" id="1761772"/>
    <lineage>
        <taxon>Bacteria</taxon>
        <taxon>Pseudomonadati</taxon>
        <taxon>Pseudomonadota</taxon>
        <taxon>Alphaproteobacteria</taxon>
        <taxon>Hyphomicrobiales</taxon>
        <taxon>Nitrobacteraceae</taxon>
        <taxon>Bradyrhizobium</taxon>
    </lineage>
</organism>
<accession>A0A1C3XUE0</accession>
<sequence length="112" mass="12528">MAKAPPAGAALPPALHIITLHTKLIKYWQKLHMPPTTREYIDFWVENSVHAAEQYGTPGASQSVDVLVDRLVEGAESQNIPREALEKEVGDLKQYIKGKLATANQIEQDRRK</sequence>
<dbReference type="RefSeq" id="WP_245323981.1">
    <property type="nucleotide sequence ID" value="NZ_FMAI01000061.1"/>
</dbReference>
<proteinExistence type="predicted"/>
<dbReference type="EMBL" id="FMAI01000061">
    <property type="protein sequence ID" value="SCB55927.1"/>
    <property type="molecule type" value="Genomic_DNA"/>
</dbReference>
<name>A0A1C3XUE0_9BRAD</name>
<protein>
    <submittedName>
        <fullName evidence="1">Uncharacterized protein</fullName>
    </submittedName>
</protein>
<keyword evidence="2" id="KW-1185">Reference proteome</keyword>
<dbReference type="AlphaFoldDB" id="A0A1C3XUE0"/>
<reference evidence="2" key="1">
    <citation type="submission" date="2016-08" db="EMBL/GenBank/DDBJ databases">
        <authorList>
            <person name="Varghese N."/>
            <person name="Submissions Spin"/>
        </authorList>
    </citation>
    <scope>NUCLEOTIDE SEQUENCE [LARGE SCALE GENOMIC DNA]</scope>
    <source>
        <strain evidence="2">ERR11</strain>
    </source>
</reference>
<evidence type="ECO:0000313" key="1">
    <source>
        <dbReference type="EMBL" id="SCB55927.1"/>
    </source>
</evidence>
<evidence type="ECO:0000313" key="2">
    <source>
        <dbReference type="Proteomes" id="UP000199184"/>
    </source>
</evidence>
<dbReference type="Proteomes" id="UP000199184">
    <property type="component" value="Unassembled WGS sequence"/>
</dbReference>